<feature type="chain" id="PRO_5044022596" description="Secreted protein" evidence="1">
    <location>
        <begin position="25"/>
        <end position="92"/>
    </location>
</feature>
<dbReference type="EMBL" id="BPLQ01006665">
    <property type="protein sequence ID" value="GIY24340.1"/>
    <property type="molecule type" value="Genomic_DNA"/>
</dbReference>
<evidence type="ECO:0008006" key="4">
    <source>
        <dbReference type="Google" id="ProtNLM"/>
    </source>
</evidence>
<evidence type="ECO:0000313" key="2">
    <source>
        <dbReference type="EMBL" id="GIY24340.1"/>
    </source>
</evidence>
<accession>A0AAV4RSB5</accession>
<feature type="signal peptide" evidence="1">
    <location>
        <begin position="1"/>
        <end position="24"/>
    </location>
</feature>
<comment type="caution">
    <text evidence="2">The sequence shown here is derived from an EMBL/GenBank/DDBJ whole genome shotgun (WGS) entry which is preliminary data.</text>
</comment>
<evidence type="ECO:0000256" key="1">
    <source>
        <dbReference type="SAM" id="SignalP"/>
    </source>
</evidence>
<keyword evidence="1" id="KW-0732">Signal</keyword>
<protein>
    <recommendedName>
        <fullName evidence="4">Secreted protein</fullName>
    </recommendedName>
</protein>
<name>A0AAV4RSB5_9ARAC</name>
<sequence length="92" mass="10435">MNSAVSSTALSALAVFSFLATCCGRHLAIPPFGFPPTGCCWGNERRPLKERVRISLQNFIKDEGRTWWFCEVGKSYSRMTCIFNYSFGERNN</sequence>
<dbReference type="AlphaFoldDB" id="A0AAV4RSB5"/>
<organism evidence="2 3">
    <name type="scientific">Caerostris darwini</name>
    <dbReference type="NCBI Taxonomy" id="1538125"/>
    <lineage>
        <taxon>Eukaryota</taxon>
        <taxon>Metazoa</taxon>
        <taxon>Ecdysozoa</taxon>
        <taxon>Arthropoda</taxon>
        <taxon>Chelicerata</taxon>
        <taxon>Arachnida</taxon>
        <taxon>Araneae</taxon>
        <taxon>Araneomorphae</taxon>
        <taxon>Entelegynae</taxon>
        <taxon>Araneoidea</taxon>
        <taxon>Araneidae</taxon>
        <taxon>Caerostris</taxon>
    </lineage>
</organism>
<keyword evidence="3" id="KW-1185">Reference proteome</keyword>
<dbReference type="Proteomes" id="UP001054837">
    <property type="component" value="Unassembled WGS sequence"/>
</dbReference>
<evidence type="ECO:0000313" key="3">
    <source>
        <dbReference type="Proteomes" id="UP001054837"/>
    </source>
</evidence>
<reference evidence="2 3" key="1">
    <citation type="submission" date="2021-06" db="EMBL/GenBank/DDBJ databases">
        <title>Caerostris darwini draft genome.</title>
        <authorList>
            <person name="Kono N."/>
            <person name="Arakawa K."/>
        </authorList>
    </citation>
    <scope>NUCLEOTIDE SEQUENCE [LARGE SCALE GENOMIC DNA]</scope>
</reference>
<gene>
    <name evidence="2" type="ORF">CDAR_242361</name>
</gene>
<proteinExistence type="predicted"/>